<feature type="compositionally biased region" description="Low complexity" evidence="1">
    <location>
        <begin position="368"/>
        <end position="386"/>
    </location>
</feature>
<dbReference type="Proteomes" id="UP001499852">
    <property type="component" value="Unassembled WGS sequence"/>
</dbReference>
<evidence type="ECO:0000313" key="2">
    <source>
        <dbReference type="EMBL" id="GAA5147874.1"/>
    </source>
</evidence>
<sequence>MSSLPPPSFNSAPSVPLTKPKARSSTSTSGQFIVHGDDLTLRSALSSKCEDIATELRTFLHDKQPWALPVVVLVNSGEAARKADKPASTVISQLTHGGFHLQVNLNMRPDLRPADLRKEIIRALLAERILRDHKEIVTQRKLLLPDWLFLGIIEALEYRQRARPSALFAAIFKSGKIFGIEEIIEASASDIDDALSKTIYQTSCCALVLALLDQPDSGLRVGKFLNALASDPRSERELLNQWFPNFASTEASLNKWWALQLATLASPGMSEPLSPQDTLTALEDAITFRYEAKPSEIPQSSRRVVAAVKLAAPKPAASAPVAVKTSEPEAEPAEESVTAPTEEEKQKRGFISRLNPFSRSKSSDDEIAAAIEEAARVEAGSAGAMPEAPPTPAETAESTPPAPPVVSAPAPAAGGSRRKPLLDRWFDEDKPKAEADKPAEPKMEEPAKEEAKPEKKAEAAPAKSKPAAPAPVKSAPPVPAPSEEKPQSEPEAETEKKPSTLNPLNWFRGGKKDKEAKPEEPAEAAPAPEKETKDKKAASASSRDPFVAQILSGRPLVSLVMQEVAVEAEPEAPAAEKKRLFGLFGKKKPKDDPAEPEAPKKPEEQPKEAPKESKKTKETPPPAVTPPQDEPVKKAAEEASPTDAPMTEAAPETPKAKRPPVRLRLFGSDKKEEKAPETEPETPADMSAETPPPAEAKPEPKPAVAARPKAAPAPKPEASKNETAVAASIPIEDYAAISKRKDFSKIMERNVNALGALQNRASILFRPIVSDYMAAMEDIHEGKTKGMDARLRSLRARTQEALEKTDAVRDLLDLHEANGAPAMSGVFTDYLKLPETIQNELPQRTDPISKYLDALDKEFTKD</sequence>
<protein>
    <submittedName>
        <fullName evidence="2">Uncharacterized protein</fullName>
    </submittedName>
</protein>
<feature type="region of interest" description="Disordered" evidence="1">
    <location>
        <begin position="1"/>
        <end position="29"/>
    </location>
</feature>
<proteinExistence type="predicted"/>
<feature type="compositionally biased region" description="Low complexity" evidence="1">
    <location>
        <begin position="459"/>
        <end position="473"/>
    </location>
</feature>
<evidence type="ECO:0000313" key="3">
    <source>
        <dbReference type="Proteomes" id="UP001499852"/>
    </source>
</evidence>
<feature type="compositionally biased region" description="Basic and acidic residues" evidence="1">
    <location>
        <begin position="510"/>
        <end position="520"/>
    </location>
</feature>
<accession>A0ABP9PRH8</accession>
<organism evidence="2 3">
    <name type="scientific">Prosthecobacter algae</name>
    <dbReference type="NCBI Taxonomy" id="1144682"/>
    <lineage>
        <taxon>Bacteria</taxon>
        <taxon>Pseudomonadati</taxon>
        <taxon>Verrucomicrobiota</taxon>
        <taxon>Verrucomicrobiia</taxon>
        <taxon>Verrucomicrobiales</taxon>
        <taxon>Verrucomicrobiaceae</taxon>
        <taxon>Prosthecobacter</taxon>
    </lineage>
</organism>
<keyword evidence="3" id="KW-1185">Reference proteome</keyword>
<feature type="compositionally biased region" description="Basic and acidic residues" evidence="1">
    <location>
        <begin position="589"/>
        <end position="618"/>
    </location>
</feature>
<comment type="caution">
    <text evidence="2">The sequence shown here is derived from an EMBL/GenBank/DDBJ whole genome shotgun (WGS) entry which is preliminary data.</text>
</comment>
<feature type="compositionally biased region" description="Basic and acidic residues" evidence="1">
    <location>
        <begin position="667"/>
        <end position="677"/>
    </location>
</feature>
<feature type="region of interest" description="Disordered" evidence="1">
    <location>
        <begin position="567"/>
        <end position="721"/>
    </location>
</feature>
<feature type="compositionally biased region" description="Basic and acidic residues" evidence="1">
    <location>
        <begin position="420"/>
        <end position="458"/>
    </location>
</feature>
<dbReference type="EMBL" id="BAABIA010000010">
    <property type="protein sequence ID" value="GAA5147874.1"/>
    <property type="molecule type" value="Genomic_DNA"/>
</dbReference>
<gene>
    <name evidence="2" type="ORF">GCM10023213_43190</name>
</gene>
<name>A0ABP9PRH8_9BACT</name>
<feature type="compositionally biased region" description="Low complexity" evidence="1">
    <location>
        <begin position="316"/>
        <end position="325"/>
    </location>
</feature>
<feature type="compositionally biased region" description="Basic and acidic residues" evidence="1">
    <location>
        <begin position="482"/>
        <end position="498"/>
    </location>
</feature>
<reference evidence="3" key="1">
    <citation type="journal article" date="2019" name="Int. J. Syst. Evol. Microbiol.">
        <title>The Global Catalogue of Microorganisms (GCM) 10K type strain sequencing project: providing services to taxonomists for standard genome sequencing and annotation.</title>
        <authorList>
            <consortium name="The Broad Institute Genomics Platform"/>
            <consortium name="The Broad Institute Genome Sequencing Center for Infectious Disease"/>
            <person name="Wu L."/>
            <person name="Ma J."/>
        </authorList>
    </citation>
    <scope>NUCLEOTIDE SEQUENCE [LARGE SCALE GENOMIC DNA]</scope>
    <source>
        <strain evidence="3">JCM 18053</strain>
    </source>
</reference>
<feature type="region of interest" description="Disordered" evidence="1">
    <location>
        <begin position="316"/>
        <end position="549"/>
    </location>
</feature>
<feature type="compositionally biased region" description="Pro residues" evidence="1">
    <location>
        <begin position="619"/>
        <end position="629"/>
    </location>
</feature>
<evidence type="ECO:0000256" key="1">
    <source>
        <dbReference type="SAM" id="MobiDB-lite"/>
    </source>
</evidence>
<feature type="compositionally biased region" description="Basic and acidic residues" evidence="1">
    <location>
        <begin position="528"/>
        <end position="537"/>
    </location>
</feature>
<feature type="compositionally biased region" description="Low complexity" evidence="1">
    <location>
        <begin position="702"/>
        <end position="712"/>
    </location>
</feature>